<keyword evidence="1" id="KW-0175">Coiled coil</keyword>
<proteinExistence type="predicted"/>
<evidence type="ECO:0000313" key="3">
    <source>
        <dbReference type="EMBL" id="KAK5069983.1"/>
    </source>
</evidence>
<reference evidence="3 4" key="1">
    <citation type="submission" date="2023-08" db="EMBL/GenBank/DDBJ databases">
        <title>Black Yeasts Isolated from many extreme environments.</title>
        <authorList>
            <person name="Coleine C."/>
            <person name="Stajich J.E."/>
            <person name="Selbmann L."/>
        </authorList>
    </citation>
    <scope>NUCLEOTIDE SEQUENCE [LARGE SCALE GENOMIC DNA]</scope>
    <source>
        <strain evidence="3 4">CCFEE 5885</strain>
    </source>
</reference>
<evidence type="ECO:0000256" key="2">
    <source>
        <dbReference type="SAM" id="MobiDB-lite"/>
    </source>
</evidence>
<accession>A0ABR0JTC3</accession>
<keyword evidence="4" id="KW-1185">Reference proteome</keyword>
<comment type="caution">
    <text evidence="3">The sequence shown here is derived from an EMBL/GenBank/DDBJ whole genome shotgun (WGS) entry which is preliminary data.</text>
</comment>
<feature type="region of interest" description="Disordered" evidence="2">
    <location>
        <begin position="482"/>
        <end position="560"/>
    </location>
</feature>
<feature type="coiled-coil region" evidence="1">
    <location>
        <begin position="249"/>
        <end position="421"/>
    </location>
</feature>
<protein>
    <submittedName>
        <fullName evidence="3">Uncharacterized protein</fullName>
    </submittedName>
</protein>
<name>A0ABR0JTC3_9EURO</name>
<evidence type="ECO:0000256" key="1">
    <source>
        <dbReference type="SAM" id="Coils"/>
    </source>
</evidence>
<evidence type="ECO:0000313" key="4">
    <source>
        <dbReference type="Proteomes" id="UP001345013"/>
    </source>
</evidence>
<sequence length="596" mass="68902">MDRQKLDLLTAQANALGTALCAVSDTNDNARQRCLNFAAEVKGFVKGWNNLSKALHDPQLEPRSAFTQIIDRLLLDCSKIVNDLRSQLADVRTKQSQYDAAIRGKRWMPRNKTPHLLVNFLGRETTNLRQQQIFYAISVLDVLLGVVFHAKTLGEHATRQEAQASLQDQLARLRAEAEARTRVFKEERRIGDKYVVSSLWLSTVTWHADSFEAPPFETLALQWFKIVPNGGEDRQTMPTMDTQNLTRIVMQLQQDLREQSQTYQKQVQEHKQQHEALRNWAEGTIGQLEFSQQKSAREAASRIEEMRAQLEVQKQRIDSDTVTIEQLKHSRNEWTAHYQKQSALLEQLEAQMRDLKKENVAMKRSYAQQQQKLDELMQKYEKLRQLHTKLQHENHALRECLGETEADRRVLEDKNSKLQARYSKAVEHNKRWRDLYEEGPGERDAQIRQLQFDIKAFKDEVTTLKSDLAYVTGDRNHLRDSLQKIAGERDTERLHTNRLQERLSTRKSEPPSAYEARSSRRRSRSRSRSDSKVPSMNSRSVSKESNSRASSSTYVDDSASDYEHYASNLPRRISGGSSSKIGSWFVPRRTLVVSGR</sequence>
<gene>
    <name evidence="3" type="ORF">LTR24_010683</name>
</gene>
<dbReference type="Proteomes" id="UP001345013">
    <property type="component" value="Unassembled WGS sequence"/>
</dbReference>
<dbReference type="EMBL" id="JAVRRG010000424">
    <property type="protein sequence ID" value="KAK5069983.1"/>
    <property type="molecule type" value="Genomic_DNA"/>
</dbReference>
<organism evidence="3 4">
    <name type="scientific">Lithohypha guttulata</name>
    <dbReference type="NCBI Taxonomy" id="1690604"/>
    <lineage>
        <taxon>Eukaryota</taxon>
        <taxon>Fungi</taxon>
        <taxon>Dikarya</taxon>
        <taxon>Ascomycota</taxon>
        <taxon>Pezizomycotina</taxon>
        <taxon>Eurotiomycetes</taxon>
        <taxon>Chaetothyriomycetidae</taxon>
        <taxon>Chaetothyriales</taxon>
        <taxon>Trichomeriaceae</taxon>
        <taxon>Lithohypha</taxon>
    </lineage>
</organism>
<feature type="compositionally biased region" description="Basic and acidic residues" evidence="2">
    <location>
        <begin position="482"/>
        <end position="509"/>
    </location>
</feature>